<protein>
    <recommendedName>
        <fullName evidence="1">Orn/Lys/Arg decarboxylase C-terminal domain-containing protein</fullName>
    </recommendedName>
</protein>
<dbReference type="GO" id="GO:0006520">
    <property type="term" value="P:amino acid metabolic process"/>
    <property type="evidence" value="ECO:0007669"/>
    <property type="project" value="InterPro"/>
</dbReference>
<name>A0A4Y5ZVJ4_9ENTR</name>
<proteinExistence type="predicted"/>
<dbReference type="Gene3D" id="3.90.100.10">
    <property type="entry name" value="Orn/Lys/Arg decarboxylase, C-terminal domain"/>
    <property type="match status" value="1"/>
</dbReference>
<dbReference type="PANTHER" id="PTHR45229">
    <property type="entry name" value="CONSTITUTIVE ORNITHINE DECARBOXYLASE"/>
    <property type="match status" value="1"/>
</dbReference>
<evidence type="ECO:0000313" key="2">
    <source>
        <dbReference type="EMBL" id="QDE47653.1"/>
    </source>
</evidence>
<organism evidence="2 3">
    <name type="scientific">Enterobacter hormaechei</name>
    <dbReference type="NCBI Taxonomy" id="158836"/>
    <lineage>
        <taxon>Bacteria</taxon>
        <taxon>Pseudomonadati</taxon>
        <taxon>Pseudomonadota</taxon>
        <taxon>Gammaproteobacteria</taxon>
        <taxon>Enterobacterales</taxon>
        <taxon>Enterobacteriaceae</taxon>
        <taxon>Enterobacter</taxon>
        <taxon>Enterobacter cloacae complex</taxon>
    </lineage>
</organism>
<dbReference type="InterPro" id="IPR008286">
    <property type="entry name" value="Prn/Lys/Arg_de-COase_C"/>
</dbReference>
<dbReference type="InterPro" id="IPR036633">
    <property type="entry name" value="Prn/Lys/Arg_de-COase_C_sf"/>
</dbReference>
<accession>A0A4Y5ZVJ4</accession>
<dbReference type="GO" id="GO:0005829">
    <property type="term" value="C:cytosol"/>
    <property type="evidence" value="ECO:0007669"/>
    <property type="project" value="TreeGrafter"/>
</dbReference>
<dbReference type="InterPro" id="IPR011193">
    <property type="entry name" value="Orn/lys/arg_de-COase"/>
</dbReference>
<dbReference type="SUPFAM" id="SSF55904">
    <property type="entry name" value="Ornithine decarboxylase C-terminal domain"/>
    <property type="match status" value="1"/>
</dbReference>
<dbReference type="GO" id="GO:0030170">
    <property type="term" value="F:pyridoxal phosphate binding"/>
    <property type="evidence" value="ECO:0007669"/>
    <property type="project" value="TreeGrafter"/>
</dbReference>
<dbReference type="EMBL" id="CP041054">
    <property type="protein sequence ID" value="QDE47653.1"/>
    <property type="molecule type" value="Genomic_DNA"/>
</dbReference>
<evidence type="ECO:0000259" key="1">
    <source>
        <dbReference type="Pfam" id="PF03711"/>
    </source>
</evidence>
<feature type="domain" description="Orn/Lys/Arg decarboxylase C-terminal" evidence="1">
    <location>
        <begin position="1"/>
        <end position="69"/>
    </location>
</feature>
<evidence type="ECO:0000313" key="3">
    <source>
        <dbReference type="Proteomes" id="UP000318237"/>
    </source>
</evidence>
<dbReference type="Proteomes" id="UP000318237">
    <property type="component" value="Chromosome"/>
</dbReference>
<reference evidence="2 3" key="1">
    <citation type="submission" date="2019-06" db="EMBL/GenBank/DDBJ databases">
        <title>Whole genome sequencing of XDR Enterobacter.</title>
        <authorList>
            <person name="Gnana Soundari P."/>
            <person name="Vijayakumar R."/>
            <person name="Krishnan P."/>
        </authorList>
    </citation>
    <scope>NUCLEOTIDE SEQUENCE [LARGE SCALE GENOMIC DNA]</scope>
    <source>
        <strain evidence="2 3">C126</strain>
    </source>
</reference>
<dbReference type="AlphaFoldDB" id="A0A4Y5ZVJ4"/>
<dbReference type="PANTHER" id="PTHR45229:SF4">
    <property type="entry name" value="CONSTITUTIVE ORNITHINE DECARBOXYLASE"/>
    <property type="match status" value="1"/>
</dbReference>
<dbReference type="Pfam" id="PF03711">
    <property type="entry name" value="OKR_DC_1_C"/>
    <property type="match status" value="1"/>
</dbReference>
<dbReference type="GO" id="GO:0004586">
    <property type="term" value="F:ornithine decarboxylase activity"/>
    <property type="evidence" value="ECO:0007669"/>
    <property type="project" value="TreeGrafter"/>
</dbReference>
<sequence>MRGNVELVRIRDAEGRIAAEGALPYPPGVLCVVPGKSGVEQYSATSALEEGINMLPGFSPELQGVYSEKDADGIKRLYGYVLK</sequence>
<gene>
    <name evidence="2" type="ORF">EIN43_21595</name>
</gene>